<evidence type="ECO:0000259" key="1">
    <source>
        <dbReference type="Pfam" id="PF00535"/>
    </source>
</evidence>
<dbReference type="InterPro" id="IPR029044">
    <property type="entry name" value="Nucleotide-diphossugar_trans"/>
</dbReference>
<protein>
    <recommendedName>
        <fullName evidence="1">Glycosyltransferase 2-like domain-containing protein</fullName>
    </recommendedName>
</protein>
<dbReference type="PANTHER" id="PTHR10859:SF91">
    <property type="entry name" value="DOLICHYL-PHOSPHATE BETA-GLUCOSYLTRANSFERASE"/>
    <property type="match status" value="1"/>
</dbReference>
<reference evidence="2 3" key="1">
    <citation type="submission" date="2017-09" db="EMBL/GenBank/DDBJ databases">
        <title>Depth-based differentiation of microbial function through sediment-hosted aquifers and enrichment of novel symbionts in the deep terrestrial subsurface.</title>
        <authorList>
            <person name="Probst A.J."/>
            <person name="Ladd B."/>
            <person name="Jarett J.K."/>
            <person name="Geller-Mcgrath D.E."/>
            <person name="Sieber C.M."/>
            <person name="Emerson J.B."/>
            <person name="Anantharaman K."/>
            <person name="Thomas B.C."/>
            <person name="Malmstrom R."/>
            <person name="Stieglmeier M."/>
            <person name="Klingl A."/>
            <person name="Woyke T."/>
            <person name="Ryan C.M."/>
            <person name="Banfield J.F."/>
        </authorList>
    </citation>
    <scope>NUCLEOTIDE SEQUENCE [LARGE SCALE GENOMIC DNA]</scope>
    <source>
        <strain evidence="2">CG22_combo_CG10-13_8_21_14_all_47_17</strain>
    </source>
</reference>
<dbReference type="InterPro" id="IPR001173">
    <property type="entry name" value="Glyco_trans_2-like"/>
</dbReference>
<gene>
    <name evidence="2" type="ORF">COX00_03460</name>
</gene>
<comment type="caution">
    <text evidence="2">The sequence shown here is derived from an EMBL/GenBank/DDBJ whole genome shotgun (WGS) entry which is preliminary data.</text>
</comment>
<evidence type="ECO:0000313" key="2">
    <source>
        <dbReference type="EMBL" id="PIP60401.1"/>
    </source>
</evidence>
<sequence>MKSMPPSFSIIVPVYNEEQRIHKTFASITTFYAQGYFPNLEIVFVDDGSKDRTADLVRGFTCPAKVRLVTYGQNRGKGHAVKRGMLEATGGI</sequence>
<organism evidence="2 3">
    <name type="scientific">Candidatus Uhrbacteria bacterium CG22_combo_CG10-13_8_21_14_all_47_17</name>
    <dbReference type="NCBI Taxonomy" id="1975041"/>
    <lineage>
        <taxon>Bacteria</taxon>
        <taxon>Candidatus Uhriibacteriota</taxon>
    </lineage>
</organism>
<dbReference type="Pfam" id="PF00535">
    <property type="entry name" value="Glycos_transf_2"/>
    <property type="match status" value="1"/>
</dbReference>
<dbReference type="PANTHER" id="PTHR10859">
    <property type="entry name" value="GLYCOSYL TRANSFERASE"/>
    <property type="match status" value="1"/>
</dbReference>
<dbReference type="GO" id="GO:0006487">
    <property type="term" value="P:protein N-linked glycosylation"/>
    <property type="evidence" value="ECO:0007669"/>
    <property type="project" value="TreeGrafter"/>
</dbReference>
<accession>A0A2H0BRY1</accession>
<dbReference type="AlphaFoldDB" id="A0A2H0BRY1"/>
<proteinExistence type="predicted"/>
<name>A0A2H0BRY1_9BACT</name>
<dbReference type="Gene3D" id="3.90.550.10">
    <property type="entry name" value="Spore Coat Polysaccharide Biosynthesis Protein SpsA, Chain A"/>
    <property type="match status" value="1"/>
</dbReference>
<dbReference type="EMBL" id="PCSZ01000065">
    <property type="protein sequence ID" value="PIP60401.1"/>
    <property type="molecule type" value="Genomic_DNA"/>
</dbReference>
<dbReference type="SUPFAM" id="SSF53448">
    <property type="entry name" value="Nucleotide-diphospho-sugar transferases"/>
    <property type="match status" value="1"/>
</dbReference>
<evidence type="ECO:0000313" key="3">
    <source>
        <dbReference type="Proteomes" id="UP000231581"/>
    </source>
</evidence>
<feature type="domain" description="Glycosyltransferase 2-like" evidence="1">
    <location>
        <begin position="9"/>
        <end position="90"/>
    </location>
</feature>
<dbReference type="Proteomes" id="UP000231581">
    <property type="component" value="Unassembled WGS sequence"/>
</dbReference>